<feature type="coiled-coil region" evidence="1">
    <location>
        <begin position="312"/>
        <end position="339"/>
    </location>
</feature>
<dbReference type="InterPro" id="IPR008984">
    <property type="entry name" value="SMAD_FHA_dom_sf"/>
</dbReference>
<evidence type="ECO:0000256" key="2">
    <source>
        <dbReference type="SAM" id="MobiDB-lite"/>
    </source>
</evidence>
<feature type="compositionally biased region" description="Polar residues" evidence="2">
    <location>
        <begin position="274"/>
        <end position="287"/>
    </location>
</feature>
<organism evidence="4 5">
    <name type="scientific">Tetrahymena thermophila (strain SB210)</name>
    <dbReference type="NCBI Taxonomy" id="312017"/>
    <lineage>
        <taxon>Eukaryota</taxon>
        <taxon>Sar</taxon>
        <taxon>Alveolata</taxon>
        <taxon>Ciliophora</taxon>
        <taxon>Intramacronucleata</taxon>
        <taxon>Oligohymenophorea</taxon>
        <taxon>Hymenostomatida</taxon>
        <taxon>Tetrahymenina</taxon>
        <taxon>Tetrahymenidae</taxon>
        <taxon>Tetrahymena</taxon>
    </lineage>
</organism>
<keyword evidence="5" id="KW-1185">Reference proteome</keyword>
<accession>I7MGQ1</accession>
<dbReference type="InterPro" id="IPR000253">
    <property type="entry name" value="FHA_dom"/>
</dbReference>
<evidence type="ECO:0000256" key="1">
    <source>
        <dbReference type="SAM" id="Coils"/>
    </source>
</evidence>
<dbReference type="SUPFAM" id="SSF49879">
    <property type="entry name" value="SMAD/FHA domain"/>
    <property type="match status" value="2"/>
</dbReference>
<gene>
    <name evidence="4" type="ORF">TTHERM_00565550</name>
</gene>
<feature type="compositionally biased region" description="Acidic residues" evidence="2">
    <location>
        <begin position="178"/>
        <end position="203"/>
    </location>
</feature>
<dbReference type="EMBL" id="GG662556">
    <property type="protein sequence ID" value="EAS01810.2"/>
    <property type="molecule type" value="Genomic_DNA"/>
</dbReference>
<sequence length="1759" mass="204076">MKYNEKSLIFQQFKQKFKQNPLTWDKFQTQQFLFFANIRFAAEQFQQKNLTLIKFLDLFDHYTIDIIYSQVLSFKNQVLQRMLFNKWLLLIIEYTIQLEENQPQSNQSIASQGPQNNSFDNLQHVKDEKNITISIGALSLNQLQLEQRPVNQQLTKILNIIIQDQLITTKQNTNIPEEREDEFEDDSIEGDEEDNESDDEQEEEINHQNRQSGEEDEQQCLALKKQIQENNQNNLQPSYAQSELKSMQNIKLNQDRSNQDQNEQFHKEQETKTHCSSQKSISQTQRKQSLHLEQKDNIINTSHGRSFKEDDIEYLKLQNSQSQEKIEILQSQNHQLQEQSIQNVNSQIECTNSQTLQKQSSIINRQIQSQKCNPSEFQDDCSQTSNPQIEMKKKSSDQCTDVNLANNSKDDEVNGSSKNIKRKSVDKSRKKRDSLDGPKNKNENSHSKRQTKVSHAHKMDEQMKQKIQEEAQKICKFFDDKQLIQWEKNELLSIVNKFKQFSDIEEILEKYQIDGFILFTIINEDLQLHDIVKILSITFTQASKLKNFIQILEPIRQQQVARINYIKRVKKLHHSSSIETENITQNVSPQNLNRSNNNSNQLSNSRQLSNPGISSSVGIKSQKNQCIQNTFDQLQDFQEYDDQKVSVNKVLKSSYCYNTNPNLQYGSSQMTFEIQTRDKLLSSTSDQDNQNFLASAEQQKNPMQISQDKNQSNYTILFSDSQTNLNLSKSKSPSQNRLIRTAFIGYNSNQNKASLGLSQHFNSEENQTSFDERRNISSQPTLGTSFHFEKNTQGNTDQISKESKSLIQKSLINSEYIQGITPNIGRQHELIQQNKQNSHILLNNELYPSKSTQLLQSMNQNNLINQRIDMPLNNFTNNSNILKEAEVYSQQDQPNKNMQENNLGNSAYIEQPLGMSQKVEKQSIQQQQEGNQEDSRRLRKVSSNNTLFQSNDQQHLSQILNNNLSNQNLSASQPQTNFINQSNYFTQSDNFDKSVKIKGIMKVQFQESQGSFQMQQQQQQRNNIQQNSQLVIQSSQSINSLNSPNINYQNAQNLNTNEAEINQLDQQQILQNKQPFTFQQNPHNQNFFPFANQYNNQIIQQTTNNNDLCQLKFLPEQIIENIQIQQQNINQCQQEQNIQENLQNQQQINIHQQQQQNLQDNFQQQNYQQNLNLFHGNQMGSNPPNHFAENINNNFFIHNQQLNTIQNEQPQLPQNGAQFAFNYGNSIPAFKYGQSINQRVQINNGQGDLSGRQENLNNFPIQFQQQDTQIQQQQENFQNQIYQCNNQNNIGGSAYQQTQQAPFNQGCSFICHVNTGQQLNQANASNNQNAFHNNMIGNSISFQQYPNQPQQFVPTQQQYLNNQCYNQFQNENIQANQYQNMYQQGNSYYFQDQKSQQSQHNQQQNNFGNSFIANSNQVGQSHQQHQNFGFYNVNNQQFINQPYNYQQNDQNQLFQNNNLNQQQNNIHDILDSNIPMKLPSIFKMNTANDDLLKSSDIPQESIIDHTALNIIKDLSQQEAMNQSQQNQMLLKYQSKNNQILKYTYNLPFNPFKFDIIPMMRVEVSTRYSSQKNLSYSFHSEGATIGRISTNTISFQDELQISASHAIIFYKKGEFFIQDIKSKAGTFIKIKSIPISADLILKLGEVEIKIVKIENNVVTIKVNGSNKLANLNRQQSYKVGRCSLRCPIALQDSGNTISNVHGEIHFNENKQICFTDLNSANGTWLRLSAKGQRSSEYKLHLNDQIMISNTRQIVVKELIG</sequence>
<feature type="region of interest" description="Disordered" evidence="2">
    <location>
        <begin position="1391"/>
        <end position="1419"/>
    </location>
</feature>
<dbReference type="Proteomes" id="UP000009168">
    <property type="component" value="Unassembled WGS sequence"/>
</dbReference>
<feature type="region of interest" description="Disordered" evidence="2">
    <location>
        <begin position="916"/>
        <end position="941"/>
    </location>
</feature>
<dbReference type="Pfam" id="PF00498">
    <property type="entry name" value="FHA"/>
    <property type="match status" value="2"/>
</dbReference>
<feature type="domain" description="FHA" evidence="3">
    <location>
        <begin position="1582"/>
        <end position="1632"/>
    </location>
</feature>
<feature type="compositionally biased region" description="Low complexity" evidence="2">
    <location>
        <begin position="1391"/>
        <end position="1411"/>
    </location>
</feature>
<dbReference type="InParanoid" id="I7MGQ1"/>
<keyword evidence="1" id="KW-0175">Coiled coil</keyword>
<protein>
    <submittedName>
        <fullName evidence="4">FHA domain protein</fullName>
    </submittedName>
</protein>
<evidence type="ECO:0000313" key="5">
    <source>
        <dbReference type="Proteomes" id="UP000009168"/>
    </source>
</evidence>
<name>I7MGQ1_TETTS</name>
<feature type="compositionally biased region" description="Basic and acidic residues" evidence="2">
    <location>
        <begin position="255"/>
        <end position="273"/>
    </location>
</feature>
<dbReference type="GeneID" id="7844059"/>
<evidence type="ECO:0000259" key="3">
    <source>
        <dbReference type="PROSITE" id="PS50006"/>
    </source>
</evidence>
<feature type="region of interest" description="Disordered" evidence="2">
    <location>
        <begin position="370"/>
        <end position="461"/>
    </location>
</feature>
<feature type="compositionally biased region" description="Basic residues" evidence="2">
    <location>
        <begin position="447"/>
        <end position="456"/>
    </location>
</feature>
<feature type="domain" description="FHA" evidence="3">
    <location>
        <begin position="1676"/>
        <end position="1724"/>
    </location>
</feature>
<reference evidence="5" key="1">
    <citation type="journal article" date="2006" name="PLoS Biol.">
        <title>Macronuclear genome sequence of the ciliate Tetrahymena thermophila, a model eukaryote.</title>
        <authorList>
            <person name="Eisen J.A."/>
            <person name="Coyne R.S."/>
            <person name="Wu M."/>
            <person name="Wu D."/>
            <person name="Thiagarajan M."/>
            <person name="Wortman J.R."/>
            <person name="Badger J.H."/>
            <person name="Ren Q."/>
            <person name="Amedeo P."/>
            <person name="Jones K.M."/>
            <person name="Tallon L.J."/>
            <person name="Delcher A.L."/>
            <person name="Salzberg S.L."/>
            <person name="Silva J.C."/>
            <person name="Haas B.J."/>
            <person name="Majoros W.H."/>
            <person name="Farzad M."/>
            <person name="Carlton J.M."/>
            <person name="Smith R.K. Jr."/>
            <person name="Garg J."/>
            <person name="Pearlman R.E."/>
            <person name="Karrer K.M."/>
            <person name="Sun L."/>
            <person name="Manning G."/>
            <person name="Elde N.C."/>
            <person name="Turkewitz A.P."/>
            <person name="Asai D.J."/>
            <person name="Wilkes D.E."/>
            <person name="Wang Y."/>
            <person name="Cai H."/>
            <person name="Collins K."/>
            <person name="Stewart B.A."/>
            <person name="Lee S.R."/>
            <person name="Wilamowska K."/>
            <person name="Weinberg Z."/>
            <person name="Ruzzo W.L."/>
            <person name="Wloga D."/>
            <person name="Gaertig J."/>
            <person name="Frankel J."/>
            <person name="Tsao C.-C."/>
            <person name="Gorovsky M.A."/>
            <person name="Keeling P.J."/>
            <person name="Waller R.F."/>
            <person name="Patron N.J."/>
            <person name="Cherry J.M."/>
            <person name="Stover N.A."/>
            <person name="Krieger C.J."/>
            <person name="del Toro C."/>
            <person name="Ryder H.F."/>
            <person name="Williamson S.C."/>
            <person name="Barbeau R.A."/>
            <person name="Hamilton E.P."/>
            <person name="Orias E."/>
        </authorList>
    </citation>
    <scope>NUCLEOTIDE SEQUENCE [LARGE SCALE GENOMIC DNA]</scope>
    <source>
        <strain evidence="5">SB210</strain>
    </source>
</reference>
<dbReference type="SMART" id="SM00240">
    <property type="entry name" value="FHA"/>
    <property type="match status" value="2"/>
</dbReference>
<dbReference type="RefSeq" id="XP_001022055.2">
    <property type="nucleotide sequence ID" value="XM_001022055.2"/>
</dbReference>
<dbReference type="PROSITE" id="PS50006">
    <property type="entry name" value="FHA_DOMAIN"/>
    <property type="match status" value="2"/>
</dbReference>
<feature type="region of interest" description="Disordered" evidence="2">
    <location>
        <begin position="779"/>
        <end position="798"/>
    </location>
</feature>
<feature type="compositionally biased region" description="Polar residues" evidence="2">
    <location>
        <begin position="371"/>
        <end position="388"/>
    </location>
</feature>
<dbReference type="Gene3D" id="2.60.200.20">
    <property type="match status" value="2"/>
</dbReference>
<feature type="region of interest" description="Disordered" evidence="2">
    <location>
        <begin position="255"/>
        <end position="304"/>
    </location>
</feature>
<dbReference type="CDD" id="cd00060">
    <property type="entry name" value="FHA"/>
    <property type="match status" value="2"/>
</dbReference>
<evidence type="ECO:0000313" key="4">
    <source>
        <dbReference type="EMBL" id="EAS01810.2"/>
    </source>
</evidence>
<dbReference type="OrthoDB" id="687730at2759"/>
<proteinExistence type="predicted"/>
<feature type="compositionally biased region" description="Basic and acidic residues" evidence="2">
    <location>
        <begin position="423"/>
        <end position="446"/>
    </location>
</feature>
<feature type="compositionally biased region" description="Low complexity" evidence="2">
    <location>
        <begin position="588"/>
        <end position="611"/>
    </location>
</feature>
<dbReference type="STRING" id="312017.I7MGQ1"/>
<dbReference type="KEGG" id="tet:TTHERM_00565550"/>
<feature type="region of interest" description="Disordered" evidence="2">
    <location>
        <begin position="583"/>
        <end position="614"/>
    </location>
</feature>
<feature type="compositionally biased region" description="Polar residues" evidence="2">
    <location>
        <begin position="397"/>
        <end position="407"/>
    </location>
</feature>
<feature type="region of interest" description="Disordered" evidence="2">
    <location>
        <begin position="172"/>
        <end position="218"/>
    </location>
</feature>